<dbReference type="InterPro" id="IPR001750">
    <property type="entry name" value="ND/Mrp_TM"/>
</dbReference>
<feature type="domain" description="NADH:quinone oxidoreductase/Mrp antiporter transmembrane" evidence="9">
    <location>
        <begin position="103"/>
        <end position="320"/>
    </location>
</feature>
<feature type="transmembrane region" description="Helical" evidence="7">
    <location>
        <begin position="363"/>
        <end position="381"/>
    </location>
</feature>
<comment type="caution">
    <text evidence="7">Lacks conserved residue(s) required for the propagation of feature annotation.</text>
</comment>
<keyword evidence="5 7" id="KW-1133">Transmembrane helix</keyword>
<organism evidence="10 11">
    <name type="scientific">Pseudogulbenkiania subflava DSM 22618</name>
    <dbReference type="NCBI Taxonomy" id="1123014"/>
    <lineage>
        <taxon>Bacteria</taxon>
        <taxon>Pseudomonadati</taxon>
        <taxon>Pseudomonadota</taxon>
        <taxon>Betaproteobacteria</taxon>
        <taxon>Neisseriales</taxon>
        <taxon>Chromobacteriaceae</taxon>
        <taxon>Pseudogulbenkiania</taxon>
    </lineage>
</organism>
<dbReference type="InterPro" id="IPR003945">
    <property type="entry name" value="NU5C-like"/>
</dbReference>
<keyword evidence="6 7" id="KW-0472">Membrane</keyword>
<dbReference type="Proteomes" id="UP000192920">
    <property type="component" value="Unassembled WGS sequence"/>
</dbReference>
<dbReference type="PANTHER" id="PTHR42829:SF1">
    <property type="entry name" value="INORGANIC CARBON TRANSPORTER SUBUNIT DABB-RELATED"/>
    <property type="match status" value="1"/>
</dbReference>
<dbReference type="Pfam" id="PF00361">
    <property type="entry name" value="Proton_antipo_M"/>
    <property type="match status" value="1"/>
</dbReference>
<feature type="transmembrane region" description="Helical" evidence="7">
    <location>
        <begin position="218"/>
        <end position="239"/>
    </location>
</feature>
<dbReference type="GO" id="GO:0015990">
    <property type="term" value="P:electron transport coupled proton transport"/>
    <property type="evidence" value="ECO:0007669"/>
    <property type="project" value="TreeGrafter"/>
</dbReference>
<keyword evidence="4 7" id="KW-0812">Transmembrane</keyword>
<feature type="transmembrane region" description="Helical" evidence="7">
    <location>
        <begin position="179"/>
        <end position="198"/>
    </location>
</feature>
<gene>
    <name evidence="7" type="primary">dabB</name>
    <name evidence="10" type="ORF">SAMN02745746_01291</name>
</gene>
<name>A0A1Y6BNR0_9NEIS</name>
<dbReference type="HAMAP" id="MF_00862">
    <property type="entry name" value="DabB"/>
    <property type="match status" value="1"/>
</dbReference>
<dbReference type="GO" id="GO:0012505">
    <property type="term" value="C:endomembrane system"/>
    <property type="evidence" value="ECO:0007669"/>
    <property type="project" value="UniProtKB-SubCell"/>
</dbReference>
<dbReference type="PRINTS" id="PR01434">
    <property type="entry name" value="NADHDHGNASE5"/>
</dbReference>
<proteinExistence type="inferred from homology"/>
<comment type="similarity">
    <text evidence="7">Belongs to the inorganic carbon transporter (TC 9.A.2) DabB family.</text>
</comment>
<evidence type="ECO:0000313" key="10">
    <source>
        <dbReference type="EMBL" id="SMF10382.1"/>
    </source>
</evidence>
<evidence type="ECO:0000313" key="11">
    <source>
        <dbReference type="Proteomes" id="UP000192920"/>
    </source>
</evidence>
<protein>
    <recommendedName>
        <fullName evidence="7">Probable inorganic carbon transporter subunit DabB</fullName>
    </recommendedName>
</protein>
<evidence type="ECO:0000256" key="7">
    <source>
        <dbReference type="HAMAP-Rule" id="MF_00862"/>
    </source>
</evidence>
<feature type="transmembrane region" description="Helical" evidence="7">
    <location>
        <begin position="388"/>
        <end position="407"/>
    </location>
</feature>
<dbReference type="STRING" id="1123014.SAMN02745746_01291"/>
<dbReference type="InterPro" id="IPR046396">
    <property type="entry name" value="Transporter_DabB"/>
</dbReference>
<evidence type="ECO:0000256" key="2">
    <source>
        <dbReference type="ARBA" id="ARBA00022448"/>
    </source>
</evidence>
<comment type="subunit">
    <text evidence="7">Forms a complex with DabA.</text>
</comment>
<sequence>MLLLSEHALIALLWLLPAIGKPSLVRHWWLAQASAAAGALAAVLLMAVNGVQPGLLFQLLIQLLAWVILRFSVRYLSGEQGQGRYLKAIGWLLVGATLVVASRDWPTLLGGWLLTSRALHTLLTFYPSRPQAGIAARREAVASRLAELCLLLGALLITWAVGSLHFAEAAQPLAEPVRQAARALGAVLVVCCVLLKTAQLPFHGWLTQVMEAPTPVSALLHAGVVNLGGMVLIKLAPLWSVAPATAWLLTLWGGMTAGLACWVMQTRISIKLRLAWSTCAQMGFMLLECGLGQYSLALLHLVAHSIYKAHAFLSSGSQVRTTIRQPASVLASSAWRHLASGIAGTALLVLSLQAWSHALAHPLQPPLLLVVIIGLGLAPLCQRLHGCVLALTLCQVYLLLHSLFASLQTDHAGAPLLCQALVALFFAALYLLQGWLARHPGHGLSQRLYALAFGGLYLDEWWVRATLRSRLALPGNPTLSGAQGGPPS</sequence>
<evidence type="ECO:0000256" key="1">
    <source>
        <dbReference type="ARBA" id="ARBA00004127"/>
    </source>
</evidence>
<evidence type="ECO:0000256" key="4">
    <source>
        <dbReference type="ARBA" id="ARBA00022692"/>
    </source>
</evidence>
<evidence type="ECO:0000259" key="9">
    <source>
        <dbReference type="Pfam" id="PF00361"/>
    </source>
</evidence>
<evidence type="ECO:0000256" key="5">
    <source>
        <dbReference type="ARBA" id="ARBA00022989"/>
    </source>
</evidence>
<feature type="transmembrane region" description="Helical" evidence="7">
    <location>
        <begin position="148"/>
        <end position="167"/>
    </location>
</feature>
<comment type="subcellular location">
    <subcellularLocation>
        <location evidence="7">Cell membrane</location>
        <topology evidence="7">Multi-pass membrane protein</topology>
    </subcellularLocation>
    <subcellularLocation>
        <location evidence="1">Endomembrane system</location>
        <topology evidence="1">Multi-pass membrane protein</topology>
    </subcellularLocation>
    <subcellularLocation>
        <location evidence="8">Membrane</location>
        <topology evidence="8">Multi-pass membrane protein</topology>
    </subcellularLocation>
</comment>
<reference evidence="11" key="1">
    <citation type="submission" date="2017-04" db="EMBL/GenBank/DDBJ databases">
        <authorList>
            <person name="Varghese N."/>
            <person name="Submissions S."/>
        </authorList>
    </citation>
    <scope>NUCLEOTIDE SEQUENCE [LARGE SCALE GENOMIC DNA]</scope>
    <source>
        <strain evidence="11">DSM 22618</strain>
    </source>
</reference>
<keyword evidence="3 7" id="KW-1003">Cell membrane</keyword>
<feature type="transmembrane region" description="Helical" evidence="7">
    <location>
        <begin position="245"/>
        <end position="264"/>
    </location>
</feature>
<dbReference type="GO" id="GO:0003954">
    <property type="term" value="F:NADH dehydrogenase activity"/>
    <property type="evidence" value="ECO:0007669"/>
    <property type="project" value="TreeGrafter"/>
</dbReference>
<evidence type="ECO:0000256" key="3">
    <source>
        <dbReference type="ARBA" id="ARBA00022475"/>
    </source>
</evidence>
<dbReference type="NCBIfam" id="NF006029">
    <property type="entry name" value="PRK08168.1"/>
    <property type="match status" value="1"/>
</dbReference>
<keyword evidence="11" id="KW-1185">Reference proteome</keyword>
<evidence type="ECO:0000256" key="6">
    <source>
        <dbReference type="ARBA" id="ARBA00023136"/>
    </source>
</evidence>
<dbReference type="GO" id="GO:0042773">
    <property type="term" value="P:ATP synthesis coupled electron transport"/>
    <property type="evidence" value="ECO:0007669"/>
    <property type="project" value="InterPro"/>
</dbReference>
<evidence type="ECO:0000256" key="8">
    <source>
        <dbReference type="RuleBase" id="RU000320"/>
    </source>
</evidence>
<dbReference type="AlphaFoldDB" id="A0A1Y6BNR0"/>
<dbReference type="EMBL" id="FXAG01000005">
    <property type="protein sequence ID" value="SMF10382.1"/>
    <property type="molecule type" value="Genomic_DNA"/>
</dbReference>
<dbReference type="GO" id="GO:0005886">
    <property type="term" value="C:plasma membrane"/>
    <property type="evidence" value="ECO:0007669"/>
    <property type="project" value="UniProtKB-SubCell"/>
</dbReference>
<feature type="transmembrane region" description="Helical" evidence="7">
    <location>
        <begin position="413"/>
        <end position="432"/>
    </location>
</feature>
<dbReference type="RefSeq" id="WP_085275610.1">
    <property type="nucleotide sequence ID" value="NZ_FXAG01000005.1"/>
</dbReference>
<dbReference type="PANTHER" id="PTHR42829">
    <property type="entry name" value="NADH-UBIQUINONE OXIDOREDUCTASE CHAIN 5"/>
    <property type="match status" value="1"/>
</dbReference>
<dbReference type="GO" id="GO:0008137">
    <property type="term" value="F:NADH dehydrogenase (ubiquinone) activity"/>
    <property type="evidence" value="ECO:0007669"/>
    <property type="project" value="InterPro"/>
</dbReference>
<comment type="function">
    <text evidence="7">Part of an energy-coupled inorganic carbon pump.</text>
</comment>
<keyword evidence="2 7" id="KW-0813">Transport</keyword>
<accession>A0A1Y6BNR0</accession>